<reference evidence="1" key="1">
    <citation type="submission" date="2017-09" db="EMBL/GenBank/DDBJ databases">
        <title>Contemporary evolution of a Lepidopteran species, Heliothis virescens, in response to modern agricultural practices.</title>
        <authorList>
            <person name="Fritz M.L."/>
            <person name="Deyonke A.M."/>
            <person name="Papanicolaou A."/>
            <person name="Micinski S."/>
            <person name="Westbrook J."/>
            <person name="Gould F."/>
        </authorList>
    </citation>
    <scope>NUCLEOTIDE SEQUENCE [LARGE SCALE GENOMIC DNA]</scope>
    <source>
        <strain evidence="1">HvINT-</strain>
        <tissue evidence="1">Whole body</tissue>
    </source>
</reference>
<organism evidence="1">
    <name type="scientific">Heliothis virescens</name>
    <name type="common">Tobacco budworm moth</name>
    <dbReference type="NCBI Taxonomy" id="7102"/>
    <lineage>
        <taxon>Eukaryota</taxon>
        <taxon>Metazoa</taxon>
        <taxon>Ecdysozoa</taxon>
        <taxon>Arthropoda</taxon>
        <taxon>Hexapoda</taxon>
        <taxon>Insecta</taxon>
        <taxon>Pterygota</taxon>
        <taxon>Neoptera</taxon>
        <taxon>Endopterygota</taxon>
        <taxon>Lepidoptera</taxon>
        <taxon>Glossata</taxon>
        <taxon>Ditrysia</taxon>
        <taxon>Noctuoidea</taxon>
        <taxon>Noctuidae</taxon>
        <taxon>Heliothinae</taxon>
        <taxon>Heliothis</taxon>
    </lineage>
</organism>
<dbReference type="EMBL" id="NWSH01008517">
    <property type="protein sequence ID" value="PCG62532.1"/>
    <property type="molecule type" value="Genomic_DNA"/>
</dbReference>
<dbReference type="AlphaFoldDB" id="A0A2A4ITN8"/>
<proteinExistence type="predicted"/>
<name>A0A2A4ITN8_HELVI</name>
<comment type="caution">
    <text evidence="1">The sequence shown here is derived from an EMBL/GenBank/DDBJ whole genome shotgun (WGS) entry which is preliminary data.</text>
</comment>
<sequence length="76" mass="8333">MVEDTSGNQTMKCVGTYKPTPARQLPVIINKQIMNNEENANKKVVSSSGGYLIVGSTTNSSVVNPARRTHTIQYYT</sequence>
<gene>
    <name evidence="1" type="ORF">B5V51_14261</name>
</gene>
<protein>
    <submittedName>
        <fullName evidence="1">Uncharacterized protein</fullName>
    </submittedName>
</protein>
<accession>A0A2A4ITN8</accession>
<evidence type="ECO:0000313" key="1">
    <source>
        <dbReference type="EMBL" id="PCG62532.1"/>
    </source>
</evidence>